<evidence type="ECO:0000313" key="2">
    <source>
        <dbReference type="EMBL" id="WOK09066.1"/>
    </source>
</evidence>
<dbReference type="CDD" id="cd02976">
    <property type="entry name" value="NrdH"/>
    <property type="match status" value="1"/>
</dbReference>
<dbReference type="RefSeq" id="WP_317491690.1">
    <property type="nucleotide sequence ID" value="NZ_CP136051.1"/>
</dbReference>
<dbReference type="InterPro" id="IPR002109">
    <property type="entry name" value="Glutaredoxin"/>
</dbReference>
<keyword evidence="3" id="KW-1185">Reference proteome</keyword>
<dbReference type="Gene3D" id="3.40.30.10">
    <property type="entry name" value="Glutaredoxin"/>
    <property type="match status" value="1"/>
</dbReference>
<evidence type="ECO:0000313" key="3">
    <source>
        <dbReference type="Proteomes" id="UP001302349"/>
    </source>
</evidence>
<protein>
    <submittedName>
        <fullName evidence="2">Glutaredoxin domain-containing protein</fullName>
    </submittedName>
</protein>
<dbReference type="InterPro" id="IPR036249">
    <property type="entry name" value="Thioredoxin-like_sf"/>
</dbReference>
<reference evidence="2 3" key="1">
    <citation type="journal article" date="2023" name="Microbiol. Resour. Announc.">
        <title>Complete Genome Sequence of Imperialibacter roseus strain P4T.</title>
        <authorList>
            <person name="Tizabi D.R."/>
            <person name="Bachvaroff T."/>
            <person name="Hill R.T."/>
        </authorList>
    </citation>
    <scope>NUCLEOTIDE SEQUENCE [LARGE SCALE GENOMIC DNA]</scope>
    <source>
        <strain evidence="2 3">P4T</strain>
    </source>
</reference>
<feature type="domain" description="Glutaredoxin" evidence="1">
    <location>
        <begin position="7"/>
        <end position="63"/>
    </location>
</feature>
<evidence type="ECO:0000259" key="1">
    <source>
        <dbReference type="Pfam" id="PF00462"/>
    </source>
</evidence>
<dbReference type="SUPFAM" id="SSF52833">
    <property type="entry name" value="Thioredoxin-like"/>
    <property type="match status" value="1"/>
</dbReference>
<accession>A0ABZ0IZE8</accession>
<name>A0ABZ0IZE8_9BACT</name>
<dbReference type="Proteomes" id="UP001302349">
    <property type="component" value="Chromosome"/>
</dbReference>
<dbReference type="EMBL" id="CP136051">
    <property type="protein sequence ID" value="WOK09066.1"/>
    <property type="molecule type" value="Genomic_DNA"/>
</dbReference>
<organism evidence="2 3">
    <name type="scientific">Imperialibacter roseus</name>
    <dbReference type="NCBI Taxonomy" id="1324217"/>
    <lineage>
        <taxon>Bacteria</taxon>
        <taxon>Pseudomonadati</taxon>
        <taxon>Bacteroidota</taxon>
        <taxon>Cytophagia</taxon>
        <taxon>Cytophagales</taxon>
        <taxon>Flammeovirgaceae</taxon>
        <taxon>Imperialibacter</taxon>
    </lineage>
</organism>
<dbReference type="Pfam" id="PF00462">
    <property type="entry name" value="Glutaredoxin"/>
    <property type="match status" value="1"/>
</dbReference>
<sequence length="83" mass="9655">MSEKPKLYGADWCPKTSGFRNYLQSEWVDFEFLDIEKDDKAMEEVKAMNGGQVKFPMVVVGDDKMKNPPIEKLRESLKRNKLV</sequence>
<proteinExistence type="predicted"/>
<dbReference type="PROSITE" id="PS51354">
    <property type="entry name" value="GLUTAREDOXIN_2"/>
    <property type="match status" value="1"/>
</dbReference>
<gene>
    <name evidence="2" type="ORF">RT717_10510</name>
</gene>